<dbReference type="SUPFAM" id="SSF52821">
    <property type="entry name" value="Rhodanese/Cell cycle control phosphatase"/>
    <property type="match status" value="1"/>
</dbReference>
<proteinExistence type="predicted"/>
<accession>A0ABD6CQY4</accession>
<reference evidence="2 3" key="1">
    <citation type="journal article" date="2019" name="Int. J. Syst. Evol. Microbiol.">
        <title>The Global Catalogue of Microorganisms (GCM) 10K type strain sequencing project: providing services to taxonomists for standard genome sequencing and annotation.</title>
        <authorList>
            <consortium name="The Broad Institute Genomics Platform"/>
            <consortium name="The Broad Institute Genome Sequencing Center for Infectious Disease"/>
            <person name="Wu L."/>
            <person name="Ma J."/>
        </authorList>
    </citation>
    <scope>NUCLEOTIDE SEQUENCE [LARGE SCALE GENOMIC DNA]</scope>
    <source>
        <strain evidence="2 3">CGMCC 1.12121</strain>
    </source>
</reference>
<name>A0ABD6CQY4_9EURY</name>
<evidence type="ECO:0000313" key="2">
    <source>
        <dbReference type="EMBL" id="MFD1600062.1"/>
    </source>
</evidence>
<dbReference type="SMART" id="SM00450">
    <property type="entry name" value="RHOD"/>
    <property type="match status" value="1"/>
</dbReference>
<dbReference type="InterPro" id="IPR001307">
    <property type="entry name" value="Thiosulphate_STrfase_CS"/>
</dbReference>
<sequence length="109" mass="11859">MTVDEISPEELKRKLDDGEPVQVIDIRSPAEFASGHVPGAENVPMHELPSRVDDIEWSDEVVVACPIGQSSVQAARLIGSYEGVGEETNVKSMAGGYQAWAYELEAEDE</sequence>
<dbReference type="PROSITE" id="PS50206">
    <property type="entry name" value="RHODANESE_3"/>
    <property type="match status" value="1"/>
</dbReference>
<dbReference type="CDD" id="cd00158">
    <property type="entry name" value="RHOD"/>
    <property type="match status" value="1"/>
</dbReference>
<dbReference type="InterPro" id="IPR001763">
    <property type="entry name" value="Rhodanese-like_dom"/>
</dbReference>
<dbReference type="RefSeq" id="WP_256421114.1">
    <property type="nucleotide sequence ID" value="NZ_JANHDI010000006.1"/>
</dbReference>
<dbReference type="Gene3D" id="3.40.250.10">
    <property type="entry name" value="Rhodanese-like domain"/>
    <property type="match status" value="1"/>
</dbReference>
<dbReference type="InterPro" id="IPR036873">
    <property type="entry name" value="Rhodanese-like_dom_sf"/>
</dbReference>
<dbReference type="Pfam" id="PF00581">
    <property type="entry name" value="Rhodanese"/>
    <property type="match status" value="1"/>
</dbReference>
<dbReference type="AlphaFoldDB" id="A0ABD6CQY4"/>
<feature type="domain" description="Rhodanese" evidence="1">
    <location>
        <begin position="17"/>
        <end position="106"/>
    </location>
</feature>
<dbReference type="Proteomes" id="UP001597085">
    <property type="component" value="Unassembled WGS sequence"/>
</dbReference>
<evidence type="ECO:0000259" key="1">
    <source>
        <dbReference type="PROSITE" id="PS50206"/>
    </source>
</evidence>
<organism evidence="2 3">
    <name type="scientific">Halobellus rarus</name>
    <dbReference type="NCBI Taxonomy" id="1126237"/>
    <lineage>
        <taxon>Archaea</taxon>
        <taxon>Methanobacteriati</taxon>
        <taxon>Methanobacteriota</taxon>
        <taxon>Stenosarchaea group</taxon>
        <taxon>Halobacteria</taxon>
        <taxon>Halobacteriales</taxon>
        <taxon>Haloferacaceae</taxon>
        <taxon>Halobellus</taxon>
    </lineage>
</organism>
<dbReference type="PANTHER" id="PTHR43031">
    <property type="entry name" value="FAD-DEPENDENT OXIDOREDUCTASE"/>
    <property type="match status" value="1"/>
</dbReference>
<gene>
    <name evidence="2" type="ORF">ACFSBX_13945</name>
</gene>
<dbReference type="InterPro" id="IPR050229">
    <property type="entry name" value="GlpE_sulfurtransferase"/>
</dbReference>
<dbReference type="EMBL" id="JBHUDK010000012">
    <property type="protein sequence ID" value="MFD1600062.1"/>
    <property type="molecule type" value="Genomic_DNA"/>
</dbReference>
<protein>
    <submittedName>
        <fullName evidence="2">Rhodanese-like domain-containing protein</fullName>
    </submittedName>
</protein>
<keyword evidence="3" id="KW-1185">Reference proteome</keyword>
<comment type="caution">
    <text evidence="2">The sequence shown here is derived from an EMBL/GenBank/DDBJ whole genome shotgun (WGS) entry which is preliminary data.</text>
</comment>
<dbReference type="PANTHER" id="PTHR43031:SF1">
    <property type="entry name" value="PYRIDINE NUCLEOTIDE-DISULPHIDE OXIDOREDUCTASE"/>
    <property type="match status" value="1"/>
</dbReference>
<evidence type="ECO:0000313" key="3">
    <source>
        <dbReference type="Proteomes" id="UP001597085"/>
    </source>
</evidence>
<dbReference type="PROSITE" id="PS00380">
    <property type="entry name" value="RHODANESE_1"/>
    <property type="match status" value="1"/>
</dbReference>